<gene>
    <name evidence="2" type="ORF">ABIE13_005643</name>
</gene>
<evidence type="ECO:0000313" key="3">
    <source>
        <dbReference type="Proteomes" id="UP001549320"/>
    </source>
</evidence>
<dbReference type="Proteomes" id="UP001549320">
    <property type="component" value="Unassembled WGS sequence"/>
</dbReference>
<dbReference type="PANTHER" id="PTHR36156:SF2">
    <property type="entry name" value="CUPIN TYPE-2 DOMAIN-CONTAINING PROTEIN"/>
    <property type="match status" value="1"/>
</dbReference>
<dbReference type="InterPro" id="IPR011051">
    <property type="entry name" value="RmlC_Cupin_sf"/>
</dbReference>
<dbReference type="Gene3D" id="2.60.120.10">
    <property type="entry name" value="Jelly Rolls"/>
    <property type="match status" value="1"/>
</dbReference>
<dbReference type="InterPro" id="IPR047142">
    <property type="entry name" value="OryJ/VirC-like"/>
</dbReference>
<proteinExistence type="predicted"/>
<evidence type="ECO:0000259" key="1">
    <source>
        <dbReference type="Pfam" id="PF07883"/>
    </source>
</evidence>
<feature type="domain" description="Cupin type-2" evidence="1">
    <location>
        <begin position="116"/>
        <end position="179"/>
    </location>
</feature>
<dbReference type="PANTHER" id="PTHR36156">
    <property type="entry name" value="SLR2101 PROTEIN"/>
    <property type="match status" value="1"/>
</dbReference>
<dbReference type="EMBL" id="JBEPSH010000021">
    <property type="protein sequence ID" value="MET4580496.1"/>
    <property type="molecule type" value="Genomic_DNA"/>
</dbReference>
<dbReference type="InterPro" id="IPR014710">
    <property type="entry name" value="RmlC-like_jellyroll"/>
</dbReference>
<organism evidence="2 3">
    <name type="scientific">Ottowia thiooxydans</name>
    <dbReference type="NCBI Taxonomy" id="219182"/>
    <lineage>
        <taxon>Bacteria</taxon>
        <taxon>Pseudomonadati</taxon>
        <taxon>Pseudomonadota</taxon>
        <taxon>Betaproteobacteria</taxon>
        <taxon>Burkholderiales</taxon>
        <taxon>Comamonadaceae</taxon>
        <taxon>Ottowia</taxon>
    </lineage>
</organism>
<name>A0ABV2QHG4_9BURK</name>
<reference evidence="2 3" key="1">
    <citation type="submission" date="2024-06" db="EMBL/GenBank/DDBJ databases">
        <title>Sorghum-associated microbial communities from plants grown in Nebraska, USA.</title>
        <authorList>
            <person name="Schachtman D."/>
        </authorList>
    </citation>
    <scope>NUCLEOTIDE SEQUENCE [LARGE SCALE GENOMIC DNA]</scope>
    <source>
        <strain evidence="2 3">2709</strain>
    </source>
</reference>
<protein>
    <submittedName>
        <fullName evidence="2">Mannose-6-phosphate isomerase-like protein (Cupin superfamily)</fullName>
    </submittedName>
</protein>
<dbReference type="Pfam" id="PF07883">
    <property type="entry name" value="Cupin_2"/>
    <property type="match status" value="1"/>
</dbReference>
<dbReference type="CDD" id="cd02231">
    <property type="entry name" value="cupin_BLL6423-like"/>
    <property type="match status" value="1"/>
</dbReference>
<sequence>MKLTLHMLDTPSPIRRILTGLDSNGRSIIESDGPSPAQKVVPERPGYRITDLWRTLPGDGLSAADSIAKHSGVLPPPGGTVVRIIEWPPEPQDPMELRRLMDATFKSMFPDAHRDVQSGEHPGMHQTNTIDYAIVLEGEVLAIMEEGETLMKAGDVLIQRGTSHAWANRSGKPVKVAFILVDTVR</sequence>
<dbReference type="SUPFAM" id="SSF51182">
    <property type="entry name" value="RmlC-like cupins"/>
    <property type="match status" value="1"/>
</dbReference>
<accession>A0ABV2QHG4</accession>
<evidence type="ECO:0000313" key="2">
    <source>
        <dbReference type="EMBL" id="MET4580496.1"/>
    </source>
</evidence>
<comment type="caution">
    <text evidence="2">The sequence shown here is derived from an EMBL/GenBank/DDBJ whole genome shotgun (WGS) entry which is preliminary data.</text>
</comment>
<dbReference type="RefSeq" id="WP_354449475.1">
    <property type="nucleotide sequence ID" value="NZ_JBEPSH010000021.1"/>
</dbReference>
<dbReference type="InterPro" id="IPR013096">
    <property type="entry name" value="Cupin_2"/>
</dbReference>
<keyword evidence="3" id="KW-1185">Reference proteome</keyword>